<name>A0A2T1DKL9_9CYAN</name>
<evidence type="ECO:0000313" key="2">
    <source>
        <dbReference type="Proteomes" id="UP000238634"/>
    </source>
</evidence>
<accession>A0A2T1DKL9</accession>
<comment type="caution">
    <text evidence="1">The sequence shown here is derived from an EMBL/GenBank/DDBJ whole genome shotgun (WGS) entry which is preliminary data.</text>
</comment>
<evidence type="ECO:0000313" key="1">
    <source>
        <dbReference type="EMBL" id="PSB20974.1"/>
    </source>
</evidence>
<reference evidence="1 2" key="1">
    <citation type="submission" date="2018-02" db="EMBL/GenBank/DDBJ databases">
        <authorList>
            <person name="Cohen D.B."/>
            <person name="Kent A.D."/>
        </authorList>
    </citation>
    <scope>NUCLEOTIDE SEQUENCE [LARGE SCALE GENOMIC DNA]</scope>
    <source>
        <strain evidence="1 2">ULC007</strain>
    </source>
</reference>
<keyword evidence="2" id="KW-1185">Reference proteome</keyword>
<dbReference type="EMBL" id="PVWG01000004">
    <property type="protein sequence ID" value="PSB20974.1"/>
    <property type="molecule type" value="Genomic_DNA"/>
</dbReference>
<sequence length="93" mass="10203">MSSLVPNFCDKSTTIVNAMNTVKAIDPNVAKTHTALFDTWFSIEQLPIPPAIAPDIAKIAAEVKPPPEVKISQIGFANTQDDGDKFLRRHLLM</sequence>
<protein>
    <submittedName>
        <fullName evidence="1">Uncharacterized protein</fullName>
    </submittedName>
</protein>
<reference evidence="1 2" key="2">
    <citation type="submission" date="2018-03" db="EMBL/GenBank/DDBJ databases">
        <title>The ancient ancestry and fast evolution of plastids.</title>
        <authorList>
            <person name="Moore K.R."/>
            <person name="Magnabosco C."/>
            <person name="Momper L."/>
            <person name="Gold D.A."/>
            <person name="Bosak T."/>
            <person name="Fournier G.P."/>
        </authorList>
    </citation>
    <scope>NUCLEOTIDE SEQUENCE [LARGE SCALE GENOMIC DNA]</scope>
    <source>
        <strain evidence="1 2">ULC007</strain>
    </source>
</reference>
<proteinExistence type="predicted"/>
<dbReference type="Proteomes" id="UP000238634">
    <property type="component" value="Unassembled WGS sequence"/>
</dbReference>
<organism evidence="1 2">
    <name type="scientific">Phormidesmis priestleyi ULC007</name>
    <dbReference type="NCBI Taxonomy" id="1920490"/>
    <lineage>
        <taxon>Bacteria</taxon>
        <taxon>Bacillati</taxon>
        <taxon>Cyanobacteriota</taxon>
        <taxon>Cyanophyceae</taxon>
        <taxon>Leptolyngbyales</taxon>
        <taxon>Leptolyngbyaceae</taxon>
        <taxon>Phormidesmis</taxon>
    </lineage>
</organism>
<dbReference type="STRING" id="1920490.GCA_001895925_05271"/>
<dbReference type="AlphaFoldDB" id="A0A2T1DKL9"/>
<gene>
    <name evidence="1" type="ORF">C7B65_06115</name>
</gene>